<dbReference type="Proteomes" id="UP000767465">
    <property type="component" value="Unassembled WGS sequence"/>
</dbReference>
<dbReference type="RefSeq" id="WP_124788077.1">
    <property type="nucleotide sequence ID" value="NZ_JAHXBZ010000005.1"/>
</dbReference>
<protein>
    <recommendedName>
        <fullName evidence="4">DUF3278 domain-containing protein</fullName>
    </recommendedName>
</protein>
<keyword evidence="1" id="KW-1133">Transmembrane helix</keyword>
<keyword evidence="1" id="KW-0812">Transmembrane</keyword>
<comment type="caution">
    <text evidence="2">The sequence shown here is derived from an EMBL/GenBank/DDBJ whole genome shotgun (WGS) entry which is preliminary data.</text>
</comment>
<organism evidence="2 3">
    <name type="scientific">Streptococcus humanilactis</name>
    <dbReference type="NCBI Taxonomy" id="2841061"/>
    <lineage>
        <taxon>Bacteria</taxon>
        <taxon>Bacillati</taxon>
        <taxon>Bacillota</taxon>
        <taxon>Bacilli</taxon>
        <taxon>Lactobacillales</taxon>
        <taxon>Streptococcaceae</taxon>
        <taxon>Streptococcus</taxon>
        <taxon>Streptococcus mitis group</taxon>
    </lineage>
</organism>
<gene>
    <name evidence="2" type="ORF">KV696_07605</name>
</gene>
<feature type="transmembrane region" description="Helical" evidence="1">
    <location>
        <begin position="120"/>
        <end position="143"/>
    </location>
</feature>
<keyword evidence="3" id="KW-1185">Reference proteome</keyword>
<dbReference type="EMBL" id="JAHXBZ010000005">
    <property type="protein sequence ID" value="MBW7582211.1"/>
    <property type="molecule type" value="Genomic_DNA"/>
</dbReference>
<name>A0ABS7DWC0_9STRE</name>
<evidence type="ECO:0000313" key="2">
    <source>
        <dbReference type="EMBL" id="MBW7582211.1"/>
    </source>
</evidence>
<accession>A0ABS7DWC0</accession>
<evidence type="ECO:0000256" key="1">
    <source>
        <dbReference type="SAM" id="Phobius"/>
    </source>
</evidence>
<reference evidence="2 3" key="1">
    <citation type="submission" date="2021-07" db="EMBL/GenBank/DDBJ databases">
        <title>Streptococcus humanmilk sp.nov.,a novel bacteria of streptococcus.</title>
        <authorList>
            <person name="Han F."/>
        </authorList>
    </citation>
    <scope>NUCLEOTIDE SEQUENCE [LARGE SCALE GENOMIC DNA]</scope>
    <source>
        <strain evidence="2 3">IMAU99125</strain>
    </source>
</reference>
<evidence type="ECO:0008006" key="4">
    <source>
        <dbReference type="Google" id="ProtNLM"/>
    </source>
</evidence>
<evidence type="ECO:0000313" key="3">
    <source>
        <dbReference type="Proteomes" id="UP000767465"/>
    </source>
</evidence>
<sequence>MTIDNHEKLKRYLKEKLPDNFQSKKIDFSNNDFNRLNKLKKTLSKQKTFETMDEAQTRHYKDLTDTIKKELENKIFFRKLSIWFMLGVVTLHFLGSILLLYIVIKARICGKGNIISDNTMIYLIVTLMVNFLASFGIILKYVFSSTNETYSHIEKTALMFQSKDMVNSEYE</sequence>
<proteinExistence type="predicted"/>
<keyword evidence="1" id="KW-0472">Membrane</keyword>
<feature type="transmembrane region" description="Helical" evidence="1">
    <location>
        <begin position="82"/>
        <end position="104"/>
    </location>
</feature>